<dbReference type="InterPro" id="IPR052159">
    <property type="entry name" value="Competence_DNA_uptake"/>
</dbReference>
<dbReference type="PANTHER" id="PTHR30619">
    <property type="entry name" value="DNA INTERNALIZATION/COMPETENCE PROTEIN COMEC/REC2"/>
    <property type="match status" value="1"/>
</dbReference>
<feature type="domain" description="Metallo-beta-lactamase" evidence="1">
    <location>
        <begin position="46"/>
        <end position="258"/>
    </location>
</feature>
<dbReference type="EMBL" id="CP024969">
    <property type="protein sequence ID" value="ATZ21234.1"/>
    <property type="molecule type" value="Genomic_DNA"/>
</dbReference>
<accession>A0A2K8P396</accession>
<evidence type="ECO:0000313" key="2">
    <source>
        <dbReference type="EMBL" id="ATZ21234.1"/>
    </source>
</evidence>
<protein>
    <submittedName>
        <fullName evidence="2">DNA uptake protein</fullName>
    </submittedName>
</protein>
<gene>
    <name evidence="2" type="ORF">MTABA_v1c00260</name>
</gene>
<dbReference type="RefSeq" id="WP_100679201.1">
    <property type="nucleotide sequence ID" value="NZ_CP024969.1"/>
</dbReference>
<organism evidence="2 3">
    <name type="scientific">Mesoplasma tabanidae</name>
    <dbReference type="NCBI Taxonomy" id="219745"/>
    <lineage>
        <taxon>Bacteria</taxon>
        <taxon>Bacillati</taxon>
        <taxon>Mycoplasmatota</taxon>
        <taxon>Mollicutes</taxon>
        <taxon>Entomoplasmatales</taxon>
        <taxon>Entomoplasmataceae</taxon>
        <taxon>Mesoplasma</taxon>
    </lineage>
</organism>
<dbReference type="AlphaFoldDB" id="A0A2K8P396"/>
<keyword evidence="3" id="KW-1185">Reference proteome</keyword>
<dbReference type="SUPFAM" id="SSF56281">
    <property type="entry name" value="Metallo-hydrolase/oxidoreductase"/>
    <property type="match status" value="1"/>
</dbReference>
<dbReference type="KEGG" id="mtab:MTABA_v1c00260"/>
<evidence type="ECO:0000313" key="3">
    <source>
        <dbReference type="Proteomes" id="UP000232223"/>
    </source>
</evidence>
<dbReference type="Gene3D" id="3.60.15.10">
    <property type="entry name" value="Ribonuclease Z/Hydroxyacylglutathione hydrolase-like"/>
    <property type="match status" value="1"/>
</dbReference>
<dbReference type="InterPro" id="IPR001279">
    <property type="entry name" value="Metallo-B-lactamas"/>
</dbReference>
<dbReference type="PANTHER" id="PTHR30619:SF1">
    <property type="entry name" value="RECOMBINATION PROTEIN 2"/>
    <property type="match status" value="1"/>
</dbReference>
<dbReference type="PROSITE" id="PS51257">
    <property type="entry name" value="PROKAR_LIPOPROTEIN"/>
    <property type="match status" value="1"/>
</dbReference>
<name>A0A2K8P396_9MOLU</name>
<evidence type="ECO:0000259" key="1">
    <source>
        <dbReference type="Pfam" id="PF00753"/>
    </source>
</evidence>
<reference evidence="2 3" key="1">
    <citation type="submission" date="2017-11" db="EMBL/GenBank/DDBJ databases">
        <title>Genome sequence of Mesoplasma tabanidae BARC 857 (ATCC 49584).</title>
        <authorList>
            <person name="Lo W.-S."/>
            <person name="Kuo C.-H."/>
        </authorList>
    </citation>
    <scope>NUCLEOTIDE SEQUENCE [LARGE SCALE GENOMIC DNA]</scope>
    <source>
        <strain evidence="2 3">BARC 857</strain>
    </source>
</reference>
<dbReference type="Pfam" id="PF00753">
    <property type="entry name" value="Lactamase_B"/>
    <property type="match status" value="1"/>
</dbReference>
<dbReference type="OrthoDB" id="9761531at2"/>
<proteinExistence type="predicted"/>
<dbReference type="InterPro" id="IPR036866">
    <property type="entry name" value="RibonucZ/Hydroxyglut_hydro"/>
</dbReference>
<dbReference type="Proteomes" id="UP000232223">
    <property type="component" value="Chromosome"/>
</dbReference>
<sequence length="369" mass="40712">MKKKINLVFLSLILALVGFLSIITVSCASKIKEITGNVSFYVLSIGSGNFTFLEKDGHAVVMDCGTGLNSGGDSLETETDALNTGYWGNYANKTDADNIINFMKNTANVKVIDAIFISHKHTDHYNTLKYLVESFEVGTIVAPTDSKGLETAVKQWKPSGNTIVDTIFSKTYDFLGGTFENLTAYSSKKVVKSLYTNTDPNAVSMVLRFKVNGEVFMLPGDMEDNTAVIRDSKFRKAAASQKVDVFLLPHHGSQNGATDLIPLIGNKEKSPKHVIISGTDNLNGFEPWAAKRNAITNAQGPIGMLLNTYSKDKREYIHITGAVNYNVLNEFGDHVDKENTESTFEYKFSEGIWNFVVHEENIANGFRVK</sequence>